<feature type="region of interest" description="Disordered" evidence="1">
    <location>
        <begin position="1"/>
        <end position="20"/>
    </location>
</feature>
<proteinExistence type="predicted"/>
<protein>
    <submittedName>
        <fullName evidence="2">Uncharacterized protein</fullName>
    </submittedName>
</protein>
<gene>
    <name evidence="2" type="ORF">llap_412</name>
</gene>
<reference evidence="3" key="1">
    <citation type="submission" date="2017-11" db="EMBL/GenBank/DDBJ databases">
        <authorList>
            <person name="Lima N.C."/>
            <person name="Parody-Merino A.M."/>
            <person name="Battley P.F."/>
            <person name="Fidler A.E."/>
            <person name="Prosdocimi F."/>
        </authorList>
    </citation>
    <scope>NUCLEOTIDE SEQUENCE [LARGE SCALE GENOMIC DNA]</scope>
</reference>
<reference evidence="3" key="2">
    <citation type="submission" date="2017-12" db="EMBL/GenBank/DDBJ databases">
        <title>Genome sequence of the Bar-tailed Godwit (Limosa lapponica baueri).</title>
        <authorList>
            <person name="Lima N.C.B."/>
            <person name="Parody-Merino A.M."/>
            <person name="Battley P.F."/>
            <person name="Fidler A.E."/>
            <person name="Prosdocimi F."/>
        </authorList>
    </citation>
    <scope>NUCLEOTIDE SEQUENCE [LARGE SCALE GENOMIC DNA]</scope>
</reference>
<dbReference type="Proteomes" id="UP000233556">
    <property type="component" value="Unassembled WGS sequence"/>
</dbReference>
<name>A0A2I0UT44_LIMLA</name>
<evidence type="ECO:0000313" key="3">
    <source>
        <dbReference type="Proteomes" id="UP000233556"/>
    </source>
</evidence>
<dbReference type="AlphaFoldDB" id="A0A2I0UT44"/>
<organism evidence="2 3">
    <name type="scientific">Limosa lapponica baueri</name>
    <dbReference type="NCBI Taxonomy" id="1758121"/>
    <lineage>
        <taxon>Eukaryota</taxon>
        <taxon>Metazoa</taxon>
        <taxon>Chordata</taxon>
        <taxon>Craniata</taxon>
        <taxon>Vertebrata</taxon>
        <taxon>Euteleostomi</taxon>
        <taxon>Archelosauria</taxon>
        <taxon>Archosauria</taxon>
        <taxon>Dinosauria</taxon>
        <taxon>Saurischia</taxon>
        <taxon>Theropoda</taxon>
        <taxon>Coelurosauria</taxon>
        <taxon>Aves</taxon>
        <taxon>Neognathae</taxon>
        <taxon>Neoaves</taxon>
        <taxon>Charadriiformes</taxon>
        <taxon>Scolopacidae</taxon>
        <taxon>Limosa</taxon>
    </lineage>
</organism>
<dbReference type="EMBL" id="KZ505640">
    <property type="protein sequence ID" value="PKU49227.1"/>
    <property type="molecule type" value="Genomic_DNA"/>
</dbReference>
<evidence type="ECO:0000313" key="2">
    <source>
        <dbReference type="EMBL" id="PKU49227.1"/>
    </source>
</evidence>
<keyword evidence="3" id="KW-1185">Reference proteome</keyword>
<evidence type="ECO:0000256" key="1">
    <source>
        <dbReference type="SAM" id="MobiDB-lite"/>
    </source>
</evidence>
<sequence length="157" mass="17458">MRETVLQTPRSEKVGRGRAPGARAEIPLQLLEKTIEKLVVPLQPMDDYSRADICTAPPGGLNAGAGGDTPNEAMEKLWRMKLSSWRTHAGAGSWQELWPMDRSLCRSSFSGRNFSLSGTHNCSSLLLKDRTPWKGSMLGQFLKNCNLWKVEVLGMKE</sequence>
<accession>A0A2I0UT44</accession>